<dbReference type="EMBL" id="KV423917">
    <property type="protein sequence ID" value="KZT62336.1"/>
    <property type="molecule type" value="Genomic_DNA"/>
</dbReference>
<evidence type="ECO:0000313" key="3">
    <source>
        <dbReference type="Proteomes" id="UP000076842"/>
    </source>
</evidence>
<feature type="chain" id="PRO_5007860411" evidence="1">
    <location>
        <begin position="18"/>
        <end position="170"/>
    </location>
</feature>
<organism evidence="2 3">
    <name type="scientific">Calocera cornea HHB12733</name>
    <dbReference type="NCBI Taxonomy" id="1353952"/>
    <lineage>
        <taxon>Eukaryota</taxon>
        <taxon>Fungi</taxon>
        <taxon>Dikarya</taxon>
        <taxon>Basidiomycota</taxon>
        <taxon>Agaricomycotina</taxon>
        <taxon>Dacrymycetes</taxon>
        <taxon>Dacrymycetales</taxon>
        <taxon>Dacrymycetaceae</taxon>
        <taxon>Calocera</taxon>
    </lineage>
</organism>
<gene>
    <name evidence="2" type="ORF">CALCODRAFT_249035</name>
</gene>
<proteinExistence type="predicted"/>
<evidence type="ECO:0000256" key="1">
    <source>
        <dbReference type="SAM" id="SignalP"/>
    </source>
</evidence>
<name>A0A165JVQ7_9BASI</name>
<dbReference type="AlphaFoldDB" id="A0A165JVQ7"/>
<keyword evidence="3" id="KW-1185">Reference proteome</keyword>
<feature type="signal peptide" evidence="1">
    <location>
        <begin position="1"/>
        <end position="17"/>
    </location>
</feature>
<dbReference type="InParanoid" id="A0A165JVQ7"/>
<sequence>MLAFTAVLAFLTAVAIAAPSRNPINELKLRRSDGSVRDLLERAGPSGSVNSPSGGTGYINYNYNGYATEWIYIDYSAVRDQSSGTDTIGIDLYLETVDGSPLGFDGTITNGFMAPTPVSDTVIGWFLFPKNACGTFRLVFIEHQIYQTTQVIQFRSAAPTITITCEPYTG</sequence>
<protein>
    <submittedName>
        <fullName evidence="2">Uncharacterized protein</fullName>
    </submittedName>
</protein>
<reference evidence="2 3" key="1">
    <citation type="journal article" date="2016" name="Mol. Biol. Evol.">
        <title>Comparative Genomics of Early-Diverging Mushroom-Forming Fungi Provides Insights into the Origins of Lignocellulose Decay Capabilities.</title>
        <authorList>
            <person name="Nagy L.G."/>
            <person name="Riley R."/>
            <person name="Tritt A."/>
            <person name="Adam C."/>
            <person name="Daum C."/>
            <person name="Floudas D."/>
            <person name="Sun H."/>
            <person name="Yadav J.S."/>
            <person name="Pangilinan J."/>
            <person name="Larsson K.H."/>
            <person name="Matsuura K."/>
            <person name="Barry K."/>
            <person name="Labutti K."/>
            <person name="Kuo R."/>
            <person name="Ohm R.A."/>
            <person name="Bhattacharya S.S."/>
            <person name="Shirouzu T."/>
            <person name="Yoshinaga Y."/>
            <person name="Martin F.M."/>
            <person name="Grigoriev I.V."/>
            <person name="Hibbett D.S."/>
        </authorList>
    </citation>
    <scope>NUCLEOTIDE SEQUENCE [LARGE SCALE GENOMIC DNA]</scope>
    <source>
        <strain evidence="2 3">HHB12733</strain>
    </source>
</reference>
<evidence type="ECO:0000313" key="2">
    <source>
        <dbReference type="EMBL" id="KZT62336.1"/>
    </source>
</evidence>
<keyword evidence="1" id="KW-0732">Signal</keyword>
<accession>A0A165JVQ7</accession>
<dbReference type="Proteomes" id="UP000076842">
    <property type="component" value="Unassembled WGS sequence"/>
</dbReference>